<sequence length="488" mass="55552">MKRFIEGEDRQQVALLPECLDDYIGEDNPVRVVDVFVEELDLQALGFKGADPAATGRPAYHPAVLLKLYIYGYLNRIQSSRRLEREAQRNVELMWLTGRLAPDFKTIADFRHDNGAGIRNVCKRFVSMCRELKLFTQAIVAIDGSKFKAVNSRDRNVTPAKIDARQRQIEQSIQRYLDALETADRTQPAQVEAKTERLQDKIKRLREQMRQLDETKEQLKHEPDGQRSTTDPDSRSMNSQAKGSGLVGYNVQAAVDAKHHLIIAHEVTNIGNDRAQLSKMAQAAREAMGKSRVRVFADRGYFNGTELKACEDVGITTFVPKPMTSGAKAQGRFDKSDFIYIAKDDEYQCPAGQRLRWHQTTTEREMNLRAYWTSVCPQCPLKAQCTTGKERRVKRWEHEAVLERVQQRLDRKPDSMTLRRSTVEHVFGTLKHWMGWTHFLTKTRGECRHRDELACAGLQPQAGDRHPGHDKNDEGDQVGGGVSAFNDG</sequence>
<feature type="compositionally biased region" description="Basic and acidic residues" evidence="1">
    <location>
        <begin position="463"/>
        <end position="474"/>
    </location>
</feature>
<dbReference type="KEGG" id="vpd:VAPA_2c12140"/>
<dbReference type="PANTHER" id="PTHR33408:SF2">
    <property type="entry name" value="TRANSPOSASE DDE DOMAIN-CONTAINING PROTEIN"/>
    <property type="match status" value="1"/>
</dbReference>
<evidence type="ECO:0000259" key="3">
    <source>
        <dbReference type="Pfam" id="PF05598"/>
    </source>
</evidence>
<evidence type="ECO:0000259" key="2">
    <source>
        <dbReference type="Pfam" id="PF01609"/>
    </source>
</evidence>
<feature type="region of interest" description="Disordered" evidence="1">
    <location>
        <begin position="459"/>
        <end position="488"/>
    </location>
</feature>
<dbReference type="PATRIC" id="fig|1246301.3.peg.6719"/>
<dbReference type="HOGENOM" id="CLU_021293_12_3_4"/>
<accession>T1XME1</accession>
<reference evidence="4 5" key="1">
    <citation type="submission" date="2012-10" db="EMBL/GenBank/DDBJ databases">
        <title>Genome sequence of Variovorax paradoxus B4.</title>
        <authorList>
            <person name="Schuldes J."/>
            <person name="Brandt U."/>
            <person name="Hiessl S."/>
            <person name="Wuebbeler J.H."/>
            <person name="Thuermer A."/>
            <person name="Steinbuechel A."/>
            <person name="Daniel R."/>
        </authorList>
    </citation>
    <scope>NUCLEOTIDE SEQUENCE [LARGE SCALE GENOMIC DNA]</scope>
    <source>
        <strain evidence="4 5">B4</strain>
    </source>
</reference>
<evidence type="ECO:0000313" key="4">
    <source>
        <dbReference type="EMBL" id="AGU53768.1"/>
    </source>
</evidence>
<dbReference type="InterPro" id="IPR008490">
    <property type="entry name" value="Transposase_InsH_N"/>
</dbReference>
<dbReference type="InterPro" id="IPR047629">
    <property type="entry name" value="IS1182_transpos"/>
</dbReference>
<proteinExistence type="predicted"/>
<dbReference type="NCBIfam" id="NF033551">
    <property type="entry name" value="transpos_IS1182"/>
    <property type="match status" value="1"/>
</dbReference>
<name>T1XME1_VARPD</name>
<dbReference type="InterPro" id="IPR002559">
    <property type="entry name" value="Transposase_11"/>
</dbReference>
<dbReference type="EMBL" id="CP003912">
    <property type="protein sequence ID" value="AGU53768.1"/>
    <property type="molecule type" value="Genomic_DNA"/>
</dbReference>
<dbReference type="AlphaFoldDB" id="T1XME1"/>
<organism evidence="4 5">
    <name type="scientific">Variovorax paradoxus B4</name>
    <dbReference type="NCBI Taxonomy" id="1246301"/>
    <lineage>
        <taxon>Bacteria</taxon>
        <taxon>Pseudomonadati</taxon>
        <taxon>Pseudomonadota</taxon>
        <taxon>Betaproteobacteria</taxon>
        <taxon>Burkholderiales</taxon>
        <taxon>Comamonadaceae</taxon>
        <taxon>Variovorax</taxon>
    </lineage>
</organism>
<dbReference type="Proteomes" id="UP000016223">
    <property type="component" value="Chromosome 2"/>
</dbReference>
<feature type="domain" description="Transposase IS4-like" evidence="2">
    <location>
        <begin position="239"/>
        <end position="444"/>
    </location>
</feature>
<dbReference type="PANTHER" id="PTHR33408">
    <property type="entry name" value="TRANSPOSASE"/>
    <property type="match status" value="1"/>
</dbReference>
<protein>
    <submittedName>
        <fullName evidence="4">Putative transposase, IS4 family</fullName>
    </submittedName>
</protein>
<evidence type="ECO:0000256" key="1">
    <source>
        <dbReference type="SAM" id="MobiDB-lite"/>
    </source>
</evidence>
<dbReference type="Pfam" id="PF05598">
    <property type="entry name" value="DUF772"/>
    <property type="match status" value="1"/>
</dbReference>
<dbReference type="Pfam" id="PF01609">
    <property type="entry name" value="DDE_Tnp_1"/>
    <property type="match status" value="1"/>
</dbReference>
<gene>
    <name evidence="4" type="ORF">VAPA_2c12140</name>
</gene>
<feature type="compositionally biased region" description="Basic and acidic residues" evidence="1">
    <location>
        <begin position="213"/>
        <end position="234"/>
    </location>
</feature>
<evidence type="ECO:0000313" key="5">
    <source>
        <dbReference type="Proteomes" id="UP000016223"/>
    </source>
</evidence>
<feature type="domain" description="Transposase InsH N-terminal" evidence="3">
    <location>
        <begin position="19"/>
        <end position="112"/>
    </location>
</feature>
<feature type="region of interest" description="Disordered" evidence="1">
    <location>
        <begin position="213"/>
        <end position="243"/>
    </location>
</feature>